<feature type="domain" description="Nucleotide exchange factor Fes1" evidence="4">
    <location>
        <begin position="1"/>
        <end position="83"/>
    </location>
</feature>
<dbReference type="InterPro" id="IPR013918">
    <property type="entry name" value="Nucleotide_exch_fac_Fes1"/>
</dbReference>
<dbReference type="Pfam" id="PF08609">
    <property type="entry name" value="Fes1"/>
    <property type="match status" value="1"/>
</dbReference>
<name>A0ABP1CU15_9APHY</name>
<accession>A0ABP1CU15</accession>
<keyword evidence="6" id="KW-1185">Reference proteome</keyword>
<proteinExistence type="inferred from homology"/>
<dbReference type="InterPro" id="IPR011989">
    <property type="entry name" value="ARM-like"/>
</dbReference>
<dbReference type="Proteomes" id="UP001497453">
    <property type="component" value="Chromosome 10"/>
</dbReference>
<sequence>MQSLLRWGIEHSTDANGNPTPPAETRKDLDPAIIDEILGRPDSELLKENLAIALDEKRELDDRLQALDNFEMLIEHIDNANDLEKLKMWEPLHNLLTSDSSDDEIKRLVLWIVGTAVQNNPSAQTSYLALSPIPALLSFLSPSIISSKTRSKAVYALSGLLKHNAAAVHQLHDADGWEVLKSALEDSDITVRRKVAFLLNSLLIPNESEQQAAAAAAAIPTLAPSTSNAPPSSATSIMLHPSATSSPDSTSTNVRPPETVNVVHPNSHASMSADLGFFSTSADTRKALEEKGILKTLIDGIVSPVPHGPDGETEGDLDFEQKVISVLSTYLVSLHGQLPADQKAKLARFVREHSDQAGGDVHLGEKWGVATEDIVSLGRALT</sequence>
<protein>
    <recommendedName>
        <fullName evidence="4">Nucleotide exchange factor Fes1 domain-containing protein</fullName>
    </recommendedName>
</protein>
<reference evidence="6" key="1">
    <citation type="submission" date="2024-04" db="EMBL/GenBank/DDBJ databases">
        <authorList>
            <person name="Shaw F."/>
            <person name="Minotto A."/>
        </authorList>
    </citation>
    <scope>NUCLEOTIDE SEQUENCE [LARGE SCALE GENOMIC DNA]</scope>
</reference>
<feature type="compositionally biased region" description="Low complexity" evidence="3">
    <location>
        <begin position="223"/>
        <end position="252"/>
    </location>
</feature>
<dbReference type="PANTHER" id="PTHR19316">
    <property type="entry name" value="PROTEIN FOLDING REGULATOR"/>
    <property type="match status" value="1"/>
</dbReference>
<feature type="region of interest" description="Disordered" evidence="3">
    <location>
        <begin position="10"/>
        <end position="29"/>
    </location>
</feature>
<dbReference type="InterPro" id="IPR050693">
    <property type="entry name" value="Hsp70_NEF-Inhibitors"/>
</dbReference>
<dbReference type="SUPFAM" id="SSF48371">
    <property type="entry name" value="ARM repeat"/>
    <property type="match status" value="1"/>
</dbReference>
<evidence type="ECO:0000313" key="5">
    <source>
        <dbReference type="EMBL" id="CAL1698182.1"/>
    </source>
</evidence>
<dbReference type="EMBL" id="OZ037953">
    <property type="protein sequence ID" value="CAL1698182.1"/>
    <property type="molecule type" value="Genomic_DNA"/>
</dbReference>
<dbReference type="InterPro" id="IPR016024">
    <property type="entry name" value="ARM-type_fold"/>
</dbReference>
<evidence type="ECO:0000256" key="3">
    <source>
        <dbReference type="SAM" id="MobiDB-lite"/>
    </source>
</evidence>
<evidence type="ECO:0000259" key="4">
    <source>
        <dbReference type="Pfam" id="PF08609"/>
    </source>
</evidence>
<keyword evidence="2" id="KW-0677">Repeat</keyword>
<comment type="similarity">
    <text evidence="1">Belongs to the FES1 family.</text>
</comment>
<evidence type="ECO:0000256" key="2">
    <source>
        <dbReference type="ARBA" id="ARBA00022737"/>
    </source>
</evidence>
<evidence type="ECO:0000256" key="1">
    <source>
        <dbReference type="ARBA" id="ARBA00011045"/>
    </source>
</evidence>
<organism evidence="5 6">
    <name type="scientific">Somion occarium</name>
    <dbReference type="NCBI Taxonomy" id="3059160"/>
    <lineage>
        <taxon>Eukaryota</taxon>
        <taxon>Fungi</taxon>
        <taxon>Dikarya</taxon>
        <taxon>Basidiomycota</taxon>
        <taxon>Agaricomycotina</taxon>
        <taxon>Agaricomycetes</taxon>
        <taxon>Polyporales</taxon>
        <taxon>Cerrenaceae</taxon>
        <taxon>Somion</taxon>
    </lineage>
</organism>
<feature type="region of interest" description="Disordered" evidence="3">
    <location>
        <begin position="223"/>
        <end position="257"/>
    </location>
</feature>
<dbReference type="PANTHER" id="PTHR19316:SF18">
    <property type="entry name" value="HSP70-BINDING PROTEIN 1"/>
    <property type="match status" value="1"/>
</dbReference>
<gene>
    <name evidence="5" type="ORF">GFSPODELE1_LOCUS2037</name>
</gene>
<dbReference type="Gene3D" id="1.25.10.10">
    <property type="entry name" value="Leucine-rich Repeat Variant"/>
    <property type="match status" value="1"/>
</dbReference>
<evidence type="ECO:0000313" key="6">
    <source>
        <dbReference type="Proteomes" id="UP001497453"/>
    </source>
</evidence>